<evidence type="ECO:0008006" key="4">
    <source>
        <dbReference type="Google" id="ProtNLM"/>
    </source>
</evidence>
<reference evidence="2" key="1">
    <citation type="submission" date="2006-12" db="EMBL/GenBank/DDBJ databases">
        <title>Complete sequence of Pyrobaculum islandicum DSM 4184.</title>
        <authorList>
            <person name="Copeland A."/>
            <person name="Lucas S."/>
            <person name="Lapidus A."/>
            <person name="Barry K."/>
            <person name="Detter J.C."/>
            <person name="Glavina del Rio T."/>
            <person name="Dalin E."/>
            <person name="Tice H."/>
            <person name="Pitluck S."/>
            <person name="Meincke L."/>
            <person name="Brettin T."/>
            <person name="Bruce D."/>
            <person name="Han C."/>
            <person name="Tapia R."/>
            <person name="Gilna P."/>
            <person name="Schmutz J."/>
            <person name="Larimer F."/>
            <person name="Land M."/>
            <person name="Hauser L."/>
            <person name="Kyrpides N."/>
            <person name="Mikhailova N."/>
            <person name="Cozen A.E."/>
            <person name="Fitz-Gibbon S.T."/>
            <person name="House C.H."/>
            <person name="Saltikov C."/>
            <person name="Lowe T."/>
            <person name="Richardson P."/>
        </authorList>
    </citation>
    <scope>NUCLEOTIDE SEQUENCE [LARGE SCALE GENOMIC DNA]</scope>
    <source>
        <strain evidence="2">DSM 4184</strain>
    </source>
</reference>
<dbReference type="EMBL" id="CP000504">
    <property type="protein sequence ID" value="ABL88527.1"/>
    <property type="molecule type" value="Genomic_DNA"/>
</dbReference>
<evidence type="ECO:0000313" key="2">
    <source>
        <dbReference type="EMBL" id="ABL88527.1"/>
    </source>
</evidence>
<dbReference type="AlphaFoldDB" id="A1RU95"/>
<accession>A1RU95</accession>
<dbReference type="eggNOG" id="arCOG06066">
    <property type="taxonomic scope" value="Archaea"/>
</dbReference>
<gene>
    <name evidence="2" type="ordered locus">Pisl_1365</name>
</gene>
<feature type="transmembrane region" description="Helical" evidence="1">
    <location>
        <begin position="32"/>
        <end position="50"/>
    </location>
</feature>
<dbReference type="HOGENOM" id="CLU_149108_4_1_2"/>
<name>A1RU95_PYRIL</name>
<evidence type="ECO:0000256" key="1">
    <source>
        <dbReference type="SAM" id="Phobius"/>
    </source>
</evidence>
<keyword evidence="1" id="KW-0472">Membrane</keyword>
<dbReference type="Proteomes" id="UP000002595">
    <property type="component" value="Chromosome"/>
</dbReference>
<keyword evidence="1" id="KW-0812">Transmembrane</keyword>
<organism evidence="2 3">
    <name type="scientific">Pyrobaculum islandicum (strain DSM 4184 / JCM 9189 / GEO3)</name>
    <dbReference type="NCBI Taxonomy" id="384616"/>
    <lineage>
        <taxon>Archaea</taxon>
        <taxon>Thermoproteota</taxon>
        <taxon>Thermoprotei</taxon>
        <taxon>Thermoproteales</taxon>
        <taxon>Thermoproteaceae</taxon>
        <taxon>Pyrobaculum</taxon>
    </lineage>
</organism>
<feature type="transmembrane region" description="Helical" evidence="1">
    <location>
        <begin position="6"/>
        <end position="25"/>
    </location>
</feature>
<protein>
    <recommendedName>
        <fullName evidence="4">DUF131 domain-containing protein</fullName>
    </recommendedName>
</protein>
<dbReference type="OrthoDB" id="384666at2157"/>
<keyword evidence="1" id="KW-1133">Transmembrane helix</keyword>
<dbReference type="GeneID" id="4616599"/>
<feature type="transmembrane region" description="Helical" evidence="1">
    <location>
        <begin position="56"/>
        <end position="75"/>
    </location>
</feature>
<evidence type="ECO:0000313" key="3">
    <source>
        <dbReference type="Proteomes" id="UP000002595"/>
    </source>
</evidence>
<dbReference type="KEGG" id="pis:Pisl_1365"/>
<sequence length="89" mass="9436">MRLFILALTMIFTGFLILFVAPFLSLAGRVEVAGGGCIVLFFIPFCFGAGSPQLLSIAVVMSAVLAVIAALIMWLTARELARRGGETGE</sequence>
<dbReference type="RefSeq" id="WP_011763102.1">
    <property type="nucleotide sequence ID" value="NC_008701.1"/>
</dbReference>
<proteinExistence type="predicted"/>
<keyword evidence="3" id="KW-1185">Reference proteome</keyword>